<dbReference type="Pfam" id="PF22494">
    <property type="entry name" value="choice_anch_I"/>
    <property type="match status" value="1"/>
</dbReference>
<feature type="region of interest" description="Disordered" evidence="1">
    <location>
        <begin position="448"/>
        <end position="472"/>
    </location>
</feature>
<dbReference type="AlphaFoldDB" id="A0A7W7M368"/>
<keyword evidence="5" id="KW-1185">Reference proteome</keyword>
<reference evidence="4 5" key="1">
    <citation type="submission" date="2020-08" db="EMBL/GenBank/DDBJ databases">
        <title>Sequencing the genomes of 1000 actinobacteria strains.</title>
        <authorList>
            <person name="Klenk H.-P."/>
        </authorList>
    </citation>
    <scope>NUCLEOTIDE SEQUENCE [LARGE SCALE GENOMIC DNA]</scope>
    <source>
        <strain evidence="4 5">DSM 23974</strain>
    </source>
</reference>
<dbReference type="Proteomes" id="UP000540191">
    <property type="component" value="Unassembled WGS sequence"/>
</dbReference>
<protein>
    <recommendedName>
        <fullName evidence="3">Choice-of-anchor I domain-containing protein</fullName>
    </recommendedName>
</protein>
<organism evidence="4 5">
    <name type="scientific">Micrococcus cohnii</name>
    <dbReference type="NCBI Taxonomy" id="993416"/>
    <lineage>
        <taxon>Bacteria</taxon>
        <taxon>Bacillati</taxon>
        <taxon>Actinomycetota</taxon>
        <taxon>Actinomycetes</taxon>
        <taxon>Micrococcales</taxon>
        <taxon>Micrococcaceae</taxon>
        <taxon>Micrococcus</taxon>
    </lineage>
</organism>
<evidence type="ECO:0000259" key="3">
    <source>
        <dbReference type="Pfam" id="PF22494"/>
    </source>
</evidence>
<feature type="compositionally biased region" description="Polar residues" evidence="1">
    <location>
        <begin position="450"/>
        <end position="460"/>
    </location>
</feature>
<feature type="chain" id="PRO_5038579033" description="Choice-of-anchor I domain-containing protein" evidence="2">
    <location>
        <begin position="32"/>
        <end position="571"/>
    </location>
</feature>
<dbReference type="Gene3D" id="2.130.10.10">
    <property type="entry name" value="YVTN repeat-like/Quinoprotein amine dehydrogenase"/>
    <property type="match status" value="1"/>
</dbReference>
<accession>A0A7W7M368</accession>
<dbReference type="SUPFAM" id="SSF50974">
    <property type="entry name" value="Nitrous oxide reductase, N-terminal domain"/>
    <property type="match status" value="1"/>
</dbReference>
<evidence type="ECO:0000313" key="4">
    <source>
        <dbReference type="EMBL" id="MBB4735349.1"/>
    </source>
</evidence>
<name>A0A7W7M368_9MICC</name>
<evidence type="ECO:0000256" key="1">
    <source>
        <dbReference type="SAM" id="MobiDB-lite"/>
    </source>
</evidence>
<dbReference type="NCBIfam" id="NF038117">
    <property type="entry name" value="choice_anch_I"/>
    <property type="match status" value="1"/>
</dbReference>
<dbReference type="EMBL" id="JACHNA010000001">
    <property type="protein sequence ID" value="MBB4735349.1"/>
    <property type="molecule type" value="Genomic_DNA"/>
</dbReference>
<dbReference type="PANTHER" id="PTHR46928:SF1">
    <property type="entry name" value="MESENCHYME-SPECIFIC CELL SURFACE GLYCOPROTEIN"/>
    <property type="match status" value="1"/>
</dbReference>
<gene>
    <name evidence="4" type="ORF">HDA30_000857</name>
</gene>
<proteinExistence type="predicted"/>
<comment type="caution">
    <text evidence="4">The sequence shown here is derived from an EMBL/GenBank/DDBJ whole genome shotgun (WGS) entry which is preliminary data.</text>
</comment>
<evidence type="ECO:0000313" key="5">
    <source>
        <dbReference type="Proteomes" id="UP000540191"/>
    </source>
</evidence>
<keyword evidence="2" id="KW-0732">Signal</keyword>
<dbReference type="InterPro" id="IPR011045">
    <property type="entry name" value="N2O_reductase_N"/>
</dbReference>
<feature type="domain" description="Choice-of-anchor I" evidence="3">
    <location>
        <begin position="58"/>
        <end position="564"/>
    </location>
</feature>
<dbReference type="InterPro" id="IPR055188">
    <property type="entry name" value="Choice_anch_I"/>
</dbReference>
<dbReference type="InterPro" id="IPR052956">
    <property type="entry name" value="Mesenchyme-surface_protein"/>
</dbReference>
<dbReference type="PANTHER" id="PTHR46928">
    <property type="entry name" value="MESENCHYME-SPECIFIC CELL SURFACE GLYCOPROTEIN"/>
    <property type="match status" value="1"/>
</dbReference>
<dbReference type="InterPro" id="IPR015943">
    <property type="entry name" value="WD40/YVTN_repeat-like_dom_sf"/>
</dbReference>
<dbReference type="RefSeq" id="WP_184241207.1">
    <property type="nucleotide sequence ID" value="NZ_JACHNA010000001.1"/>
</dbReference>
<evidence type="ECO:0000256" key="2">
    <source>
        <dbReference type="SAM" id="SignalP"/>
    </source>
</evidence>
<sequence length="571" mass="60434">MPRSSRFAAARALALSAAVLVPLCQPPAAVAELPGSSPSAGLELTPLGTHETGVFDESAAEIPAYDPDSGRLFVVNAHAGRLDVLRIADNGAPRAETTLAATDLPAEDGSTTDAGATVNSAVVSGGVLAVAVEPADKTERGWVMFFDAATLRHLGGVRVGTLPDSLAFTPNGSHVIVANEGEPAEDYTVDPEGTVSVIDVPRSIQQFDRLDQSAVRTVDFRAYDEGTPLPEGVRVFGPDVPVPDGHEEAGRVARNLEPEFVSVDPTGRTAYVSLQEADAIAAVDVRAAELTDLWPLEDTDWSVDGRLDPSNKDGSIHRAHHPVSGVPMPDGIDVYRHRGQDVIVTANEGDGREWGEFTDAERVKELQLCQDAFDDVEALQQNAALGRLHVLTDLGVRAGENCHESLYALGGRSFSIYTAEGERLFDSAGMIEAQIERLIEAGELPEHAFNANNDETPSGDSRSDDKGPEPEDVVIGEVTGRTYAFVGLERVGGVMVFDITDPRNASYVDYVNGRDWDAAGEDGDAGLGDMGTEGLQFVSGSDSPTGQPLLIVANEVSGSTTVYGVGTPDRR</sequence>
<feature type="signal peptide" evidence="2">
    <location>
        <begin position="1"/>
        <end position="31"/>
    </location>
</feature>